<keyword evidence="4" id="KW-1185">Reference proteome</keyword>
<dbReference type="Pfam" id="PF00326">
    <property type="entry name" value="Peptidase_S9"/>
    <property type="match status" value="1"/>
</dbReference>
<evidence type="ECO:0000313" key="3">
    <source>
        <dbReference type="EMBL" id="MFD1541961.1"/>
    </source>
</evidence>
<evidence type="ECO:0000259" key="1">
    <source>
        <dbReference type="Pfam" id="PF00326"/>
    </source>
</evidence>
<dbReference type="PANTHER" id="PTHR11731">
    <property type="entry name" value="PROTEASE FAMILY S9B,C DIPEPTIDYL-PEPTIDASE IV-RELATED"/>
    <property type="match status" value="1"/>
</dbReference>
<comment type="caution">
    <text evidence="3">The sequence shown here is derived from an EMBL/GenBank/DDBJ whole genome shotgun (WGS) entry which is preliminary data.</text>
</comment>
<reference evidence="4" key="1">
    <citation type="journal article" date="2019" name="Int. J. Syst. Evol. Microbiol.">
        <title>The Global Catalogue of Microorganisms (GCM) 10K type strain sequencing project: providing services to taxonomists for standard genome sequencing and annotation.</title>
        <authorList>
            <consortium name="The Broad Institute Genomics Platform"/>
            <consortium name="The Broad Institute Genome Sequencing Center for Infectious Disease"/>
            <person name="Wu L."/>
            <person name="Ma J."/>
        </authorList>
    </citation>
    <scope>NUCLEOTIDE SEQUENCE [LARGE SCALE GENOMIC DNA]</scope>
    <source>
        <strain evidence="4">CGMCC 1.15399</strain>
    </source>
</reference>
<evidence type="ECO:0000313" key="4">
    <source>
        <dbReference type="Proteomes" id="UP001597097"/>
    </source>
</evidence>
<protein>
    <submittedName>
        <fullName evidence="3">DPP IV N-terminal domain-containing protein</fullName>
    </submittedName>
</protein>
<evidence type="ECO:0000259" key="2">
    <source>
        <dbReference type="Pfam" id="PF00930"/>
    </source>
</evidence>
<gene>
    <name evidence="3" type="ORF">ACFSJ0_33270</name>
</gene>
<dbReference type="EMBL" id="JBHUCM010000031">
    <property type="protein sequence ID" value="MFD1541961.1"/>
    <property type="molecule type" value="Genomic_DNA"/>
</dbReference>
<sequence>MNEFLDPAVYQGAENLLAHRRPALVRGGKVTPRWIDGGARFWYRADAPEGHWFALVDPAKGTREPAFDHERLAAALGAAAEVPVRTLPFETIELTGSEVEFEAFDGRWRCSLDSYLCERVDRPERPGPLDVRSPDGKWVVTRRGYDLWLRSSETGEERPLTTDGRADRTYGAQPDSLSYGVLMRKLGLPSLPPLVAWSPDSRRLVTHRLDQSGVPLSHLVESAPAGGGRPVLHSYHYAMPGEEVVPRAELIVFDVSGGPAVEAKAEPLLMSLLSPLLFNQVWWAPDGGAVYYLEQPRDLKTLRLNRLDPRTGEVRPLVEEHGEPRVALGQGMGQTILHLLATGREVLWYSQRDGWGHLYLYDTEHGETVCQVTSGEWAVQRILHVDEDERVVYFLASGLVEADPYRRQVCRARLDGTGFERLTDDDLDHEVTLPRSGTYFVDSASAKATPPVTTVRAWDGSVLVELERADVTALLEARWTAPEQFAAKAADGETDIYGVLHLPRGFDPAKRYPVIDSPYPGPHHGRLHPSFEGFPHVDREAEAIAALGFVVVTLDGRGTPGRSRAFHDHSYGRYDTAGSLEDHVAALRQLAASRPWMDLDRVGVYGGSGGGYATVRAMCLYPGFYKVGVAACGNHDQRFYQLAWGETYDGPYDAERYARSSNVEIADRLEGKLLLIHGEMDDNVHPHLTMRLVDRLIAADKDFDLLIVPGAEHLFVGYESYVIRRRWDFLVRHLMGVEPPPGYKIAPIPPDPAILSGLG</sequence>
<dbReference type="Pfam" id="PF00930">
    <property type="entry name" value="DPPIV_N"/>
    <property type="match status" value="1"/>
</dbReference>
<accession>A0ABW4GI95</accession>
<dbReference type="InterPro" id="IPR002469">
    <property type="entry name" value="Peptidase_S9B_N"/>
</dbReference>
<name>A0ABW4GI95_9ACTN</name>
<feature type="domain" description="Peptidase S9 prolyl oligopeptidase catalytic" evidence="1">
    <location>
        <begin position="536"/>
        <end position="734"/>
    </location>
</feature>
<feature type="domain" description="Dipeptidylpeptidase IV N-terminal" evidence="2">
    <location>
        <begin position="129"/>
        <end position="451"/>
    </location>
</feature>
<proteinExistence type="predicted"/>
<dbReference type="RefSeq" id="WP_219535470.1">
    <property type="nucleotide sequence ID" value="NZ_JAHKRM010000026.1"/>
</dbReference>
<dbReference type="InterPro" id="IPR050278">
    <property type="entry name" value="Serine_Prot_S9B/DPPIV"/>
</dbReference>
<dbReference type="InterPro" id="IPR001375">
    <property type="entry name" value="Peptidase_S9_cat"/>
</dbReference>
<organism evidence="3 4">
    <name type="scientific">Nonomuraea guangzhouensis</name>
    <dbReference type="NCBI Taxonomy" id="1291555"/>
    <lineage>
        <taxon>Bacteria</taxon>
        <taxon>Bacillati</taxon>
        <taxon>Actinomycetota</taxon>
        <taxon>Actinomycetes</taxon>
        <taxon>Streptosporangiales</taxon>
        <taxon>Streptosporangiaceae</taxon>
        <taxon>Nonomuraea</taxon>
    </lineage>
</organism>
<dbReference type="Proteomes" id="UP001597097">
    <property type="component" value="Unassembled WGS sequence"/>
</dbReference>